<sequence length="276" mass="29176">MALGFGVVVALGVVIALGSTVKMNGLAGDLEIMSGQQMSQMRQFVQLKDNLNAAALNLRNVMISTNLEMKPRFRDMVEKLKADNEKLIAELDKVTDTQEGKALLAAIKENSKAYEAIASQAMELAMQGDTAGADKTLFTVREKRLALFKAVDDSIQLRFDTAQNLAKAGASTAATSALISLGLALSMALLGALIAWQITRQISGELGAEPHEVSRVVNQIADGDLSATVEVRSGDGGSVLVAVKRMQEALVRTVTAVREGSESVATASAEIAQGNQ</sequence>
<feature type="domain" description="Chemotaxis methyl-accepting receptor HlyB-like 4HB MCP" evidence="4">
    <location>
        <begin position="1"/>
        <end position="171"/>
    </location>
</feature>
<keyword evidence="3" id="KW-0472">Membrane</keyword>
<dbReference type="STRING" id="887062.HGR_01694"/>
<accession>F3KPH9</accession>
<keyword evidence="3" id="KW-0812">Transmembrane</keyword>
<dbReference type="Proteomes" id="UP000016368">
    <property type="component" value="Unassembled WGS sequence"/>
</dbReference>
<comment type="similarity">
    <text evidence="2">Belongs to the methyl-accepting chemotaxis (MCP) protein family.</text>
</comment>
<feature type="transmembrane region" description="Helical" evidence="3">
    <location>
        <begin position="177"/>
        <end position="196"/>
    </location>
</feature>
<dbReference type="AlphaFoldDB" id="F3KPH9"/>
<comment type="caution">
    <text evidence="5">The sequence shown here is derived from an EMBL/GenBank/DDBJ whole genome shotgun (WGS) entry which is preliminary data.</text>
</comment>
<feature type="non-terminal residue" evidence="5">
    <location>
        <position position="276"/>
    </location>
</feature>
<dbReference type="eggNOG" id="COG0840">
    <property type="taxonomic scope" value="Bacteria"/>
</dbReference>
<dbReference type="InterPro" id="IPR051310">
    <property type="entry name" value="MCP_chemotaxis"/>
</dbReference>
<dbReference type="Pfam" id="PF12729">
    <property type="entry name" value="4HB_MCP_1"/>
    <property type="match status" value="1"/>
</dbReference>
<evidence type="ECO:0000313" key="5">
    <source>
        <dbReference type="EMBL" id="EGI78317.1"/>
    </source>
</evidence>
<proteinExistence type="inferred from homology"/>
<reference evidence="5 6" key="1">
    <citation type="journal article" date="2011" name="EMBO J.">
        <title>Structural diversity of bacterial flagellar motors.</title>
        <authorList>
            <person name="Chen S."/>
            <person name="Beeby M."/>
            <person name="Murphy G.E."/>
            <person name="Leadbetter J.R."/>
            <person name="Hendrixson D.R."/>
            <person name="Briegel A."/>
            <person name="Li Z."/>
            <person name="Shi J."/>
            <person name="Tocheva E.I."/>
            <person name="Muller A."/>
            <person name="Dobro M.J."/>
            <person name="Jensen G.J."/>
        </authorList>
    </citation>
    <scope>NUCLEOTIDE SEQUENCE [LARGE SCALE GENOMIC DNA]</scope>
    <source>
        <strain evidence="5 6">ATCC 19624</strain>
    </source>
</reference>
<name>F3KPH9_9BURK</name>
<dbReference type="EMBL" id="AEGR01000022">
    <property type="protein sequence ID" value="EGI78317.1"/>
    <property type="molecule type" value="Genomic_DNA"/>
</dbReference>
<dbReference type="PANTHER" id="PTHR43531:SF11">
    <property type="entry name" value="METHYL-ACCEPTING CHEMOTAXIS PROTEIN 3"/>
    <property type="match status" value="1"/>
</dbReference>
<organism evidence="5 6">
    <name type="scientific">Hylemonella gracilis ATCC 19624</name>
    <dbReference type="NCBI Taxonomy" id="887062"/>
    <lineage>
        <taxon>Bacteria</taxon>
        <taxon>Pseudomonadati</taxon>
        <taxon>Pseudomonadota</taxon>
        <taxon>Betaproteobacteria</taxon>
        <taxon>Burkholderiales</taxon>
        <taxon>Comamonadaceae</taxon>
        <taxon>Hylemonella</taxon>
    </lineage>
</organism>
<keyword evidence="6" id="KW-1185">Reference proteome</keyword>
<evidence type="ECO:0000256" key="2">
    <source>
        <dbReference type="ARBA" id="ARBA00029447"/>
    </source>
</evidence>
<dbReference type="InterPro" id="IPR047347">
    <property type="entry name" value="YvaQ-like_sensor"/>
</dbReference>
<evidence type="ECO:0000313" key="6">
    <source>
        <dbReference type="Proteomes" id="UP000016368"/>
    </source>
</evidence>
<evidence type="ECO:0000256" key="1">
    <source>
        <dbReference type="ARBA" id="ARBA00022500"/>
    </source>
</evidence>
<evidence type="ECO:0000259" key="4">
    <source>
        <dbReference type="Pfam" id="PF12729"/>
    </source>
</evidence>
<keyword evidence="1" id="KW-0145">Chemotaxis</keyword>
<protein>
    <submittedName>
        <fullName evidence="5">Methyl-accepting chemotaxis sensory transducer</fullName>
    </submittedName>
</protein>
<dbReference type="Gene3D" id="6.10.340.10">
    <property type="match status" value="1"/>
</dbReference>
<gene>
    <name evidence="5" type="ORF">HGR_01694</name>
</gene>
<dbReference type="CDD" id="cd19411">
    <property type="entry name" value="MCP2201-like_sensor"/>
    <property type="match status" value="1"/>
</dbReference>
<dbReference type="InterPro" id="IPR024478">
    <property type="entry name" value="HlyB_4HB_MCP"/>
</dbReference>
<evidence type="ECO:0000256" key="3">
    <source>
        <dbReference type="SAM" id="Phobius"/>
    </source>
</evidence>
<dbReference type="GO" id="GO:0004888">
    <property type="term" value="F:transmembrane signaling receptor activity"/>
    <property type="evidence" value="ECO:0007669"/>
    <property type="project" value="TreeGrafter"/>
</dbReference>
<dbReference type="GO" id="GO:0005886">
    <property type="term" value="C:plasma membrane"/>
    <property type="evidence" value="ECO:0007669"/>
    <property type="project" value="TreeGrafter"/>
</dbReference>
<dbReference type="GO" id="GO:0006935">
    <property type="term" value="P:chemotaxis"/>
    <property type="evidence" value="ECO:0007669"/>
    <property type="project" value="UniProtKB-KW"/>
</dbReference>
<dbReference type="PANTHER" id="PTHR43531">
    <property type="entry name" value="PROTEIN ICFG"/>
    <property type="match status" value="1"/>
</dbReference>
<keyword evidence="3" id="KW-1133">Transmembrane helix</keyword>